<dbReference type="InterPro" id="IPR052953">
    <property type="entry name" value="Ser-rich/MCO-related"/>
</dbReference>
<dbReference type="Proteomes" id="UP000757232">
    <property type="component" value="Unassembled WGS sequence"/>
</dbReference>
<protein>
    <submittedName>
        <fullName evidence="3">Uncharacterized protein</fullName>
    </submittedName>
</protein>
<keyword evidence="4" id="KW-1185">Reference proteome</keyword>
<sequence length="390" mass="41062">MHRTSCLSVTVGVRGSFYDPPTTNALESDTVTFIFGGISALLGTNGSTDIEAPTWSIIISNASEPIWFFCEATKPQSHCAAGMVGAINAPSDQFLQFQSAAKAVTGTPAPSPTLILTGIGAFATASPTTISLSPSSASALFSSLSSSSDTLPAPSSSSSEESSSNGVSVGAVAGGVAAGIVALVVIVLLLFLLYRQRNKRARDEDGFTTEKERTPSTPLFKRGISDSVADSDFSDSETSRAGSGMRRQASSSAFSSNMESMDRAAQRQPTSRTVGSNHQRGFSEVTMEDAFTMLPTRHPYAQTQNTQEAPSPSSAAPNRSAVNVHEIAKEVATLLRSGKTLPPGIITPPVVGPRLSHTRSARQLPNPAHYLRPESVPEEPESPALPRYER</sequence>
<proteinExistence type="predicted"/>
<comment type="caution">
    <text evidence="3">The sequence shown here is derived from an EMBL/GenBank/DDBJ whole genome shotgun (WGS) entry which is preliminary data.</text>
</comment>
<dbReference type="AlphaFoldDB" id="A0A9Q5HW28"/>
<evidence type="ECO:0000256" key="2">
    <source>
        <dbReference type="SAM" id="Phobius"/>
    </source>
</evidence>
<keyword evidence="2" id="KW-0472">Membrane</keyword>
<reference evidence="3" key="1">
    <citation type="submission" date="2016-06" db="EMBL/GenBank/DDBJ databases">
        <title>Draft Genome sequence of the fungus Inonotus baumii.</title>
        <authorList>
            <person name="Zhu H."/>
            <person name="Lin W."/>
        </authorList>
    </citation>
    <scope>NUCLEOTIDE SEQUENCE</scope>
    <source>
        <strain evidence="3">821</strain>
    </source>
</reference>
<feature type="compositionally biased region" description="Basic and acidic residues" evidence="1">
    <location>
        <begin position="201"/>
        <end position="214"/>
    </location>
</feature>
<keyword evidence="2" id="KW-1133">Transmembrane helix</keyword>
<dbReference type="OrthoDB" id="1921208at2759"/>
<feature type="compositionally biased region" description="Polar residues" evidence="1">
    <location>
        <begin position="267"/>
        <end position="280"/>
    </location>
</feature>
<accession>A0A9Q5HW28</accession>
<feature type="transmembrane region" description="Helical" evidence="2">
    <location>
        <begin position="167"/>
        <end position="194"/>
    </location>
</feature>
<dbReference type="SUPFAM" id="SSF49503">
    <property type="entry name" value="Cupredoxins"/>
    <property type="match status" value="1"/>
</dbReference>
<name>A0A9Q5HW28_SANBA</name>
<evidence type="ECO:0000313" key="3">
    <source>
        <dbReference type="EMBL" id="OCB86930.1"/>
    </source>
</evidence>
<feature type="region of interest" description="Disordered" evidence="1">
    <location>
        <begin position="348"/>
        <end position="390"/>
    </location>
</feature>
<organism evidence="3 4">
    <name type="scientific">Sanghuangporus baumii</name>
    <name type="common">Phellinus baumii</name>
    <dbReference type="NCBI Taxonomy" id="108892"/>
    <lineage>
        <taxon>Eukaryota</taxon>
        <taxon>Fungi</taxon>
        <taxon>Dikarya</taxon>
        <taxon>Basidiomycota</taxon>
        <taxon>Agaricomycotina</taxon>
        <taxon>Agaricomycetes</taxon>
        <taxon>Hymenochaetales</taxon>
        <taxon>Hymenochaetaceae</taxon>
        <taxon>Sanghuangporus</taxon>
    </lineage>
</organism>
<evidence type="ECO:0000313" key="4">
    <source>
        <dbReference type="Proteomes" id="UP000757232"/>
    </source>
</evidence>
<dbReference type="PANTHER" id="PTHR34883:SF8">
    <property type="entry name" value="EXTRACELLULAR SERINE-RICH PROTEIN (AFU_ORTHOLOGUE AFUA_6G00670)"/>
    <property type="match status" value="1"/>
</dbReference>
<feature type="region of interest" description="Disordered" evidence="1">
    <location>
        <begin position="201"/>
        <end position="283"/>
    </location>
</feature>
<keyword evidence="2" id="KW-0812">Transmembrane</keyword>
<dbReference type="Gene3D" id="1.20.5.510">
    <property type="entry name" value="Single helix bin"/>
    <property type="match status" value="1"/>
</dbReference>
<dbReference type="InterPro" id="IPR008972">
    <property type="entry name" value="Cupredoxin"/>
</dbReference>
<gene>
    <name evidence="3" type="ORF">A7U60_g6104</name>
</gene>
<evidence type="ECO:0000256" key="1">
    <source>
        <dbReference type="SAM" id="MobiDB-lite"/>
    </source>
</evidence>
<dbReference type="EMBL" id="LNZH02000198">
    <property type="protein sequence ID" value="OCB86930.1"/>
    <property type="molecule type" value="Genomic_DNA"/>
</dbReference>
<dbReference type="PANTHER" id="PTHR34883">
    <property type="entry name" value="SERINE-RICH PROTEIN, PUTATIVE-RELATED-RELATED"/>
    <property type="match status" value="1"/>
</dbReference>